<reference evidence="1" key="1">
    <citation type="submission" date="2022-07" db="EMBL/GenBank/DDBJ databases">
        <title>Genome Sequence of Lecanicillium saksenae.</title>
        <authorList>
            <person name="Buettner E."/>
        </authorList>
    </citation>
    <scope>NUCLEOTIDE SEQUENCE</scope>
    <source>
        <strain evidence="1">VT-O1</strain>
    </source>
</reference>
<accession>A0ACC1QL31</accession>
<protein>
    <submittedName>
        <fullName evidence="1">Uncharacterized protein</fullName>
    </submittedName>
</protein>
<gene>
    <name evidence="1" type="ORF">NLG97_g8090</name>
</gene>
<organism evidence="1 2">
    <name type="scientific">Lecanicillium saksenae</name>
    <dbReference type="NCBI Taxonomy" id="468837"/>
    <lineage>
        <taxon>Eukaryota</taxon>
        <taxon>Fungi</taxon>
        <taxon>Dikarya</taxon>
        <taxon>Ascomycota</taxon>
        <taxon>Pezizomycotina</taxon>
        <taxon>Sordariomycetes</taxon>
        <taxon>Hypocreomycetidae</taxon>
        <taxon>Hypocreales</taxon>
        <taxon>Cordycipitaceae</taxon>
        <taxon>Lecanicillium</taxon>
    </lineage>
</organism>
<dbReference type="Proteomes" id="UP001148737">
    <property type="component" value="Unassembled WGS sequence"/>
</dbReference>
<name>A0ACC1QL31_9HYPO</name>
<evidence type="ECO:0000313" key="2">
    <source>
        <dbReference type="Proteomes" id="UP001148737"/>
    </source>
</evidence>
<comment type="caution">
    <text evidence="1">The sequence shown here is derived from an EMBL/GenBank/DDBJ whole genome shotgun (WGS) entry which is preliminary data.</text>
</comment>
<sequence>MRPTQHMNGGPNWKVGKYVSPFFPRSPTGAPGRDDAAAFPRIVAATAPATIRGCWLGHDFGAFGGAGKTKGIVTFGLAANRQNPFAGAAHDAIFNTFRRTKAQIFYWAPALLAGYYLMDWATERNHYLNSKAGRAEFADSE</sequence>
<evidence type="ECO:0000313" key="1">
    <source>
        <dbReference type="EMBL" id="KAJ3480346.1"/>
    </source>
</evidence>
<proteinExistence type="predicted"/>
<dbReference type="EMBL" id="JANAKD010001354">
    <property type="protein sequence ID" value="KAJ3480346.1"/>
    <property type="molecule type" value="Genomic_DNA"/>
</dbReference>
<keyword evidence="2" id="KW-1185">Reference proteome</keyword>